<comment type="caution">
    <text evidence="1">The sequence shown here is derived from an EMBL/GenBank/DDBJ whole genome shotgun (WGS) entry which is preliminary data.</text>
</comment>
<name>A0A4U5MGD0_STECR</name>
<proteinExistence type="predicted"/>
<protein>
    <submittedName>
        <fullName evidence="1">Uncharacterized protein</fullName>
    </submittedName>
</protein>
<evidence type="ECO:0000313" key="1">
    <source>
        <dbReference type="EMBL" id="TKR68307.1"/>
    </source>
</evidence>
<sequence>MHPQPTANSSSTVPNLQFWTPRCCDLRRLERHTPRPRLLCPPTTTFFSSCVTFCLPVPLVVSHFPLPLSDP</sequence>
<dbReference type="Proteomes" id="UP000298663">
    <property type="component" value="Unassembled WGS sequence"/>
</dbReference>
<gene>
    <name evidence="1" type="ORF">L596_024304</name>
</gene>
<accession>A0A4U5MGD0</accession>
<reference evidence="1 2" key="1">
    <citation type="journal article" date="2015" name="Genome Biol.">
        <title>Comparative genomics of Steinernema reveals deeply conserved gene regulatory networks.</title>
        <authorList>
            <person name="Dillman A.R."/>
            <person name="Macchietto M."/>
            <person name="Porter C.F."/>
            <person name="Rogers A."/>
            <person name="Williams B."/>
            <person name="Antoshechkin I."/>
            <person name="Lee M.M."/>
            <person name="Goodwin Z."/>
            <person name="Lu X."/>
            <person name="Lewis E.E."/>
            <person name="Goodrich-Blair H."/>
            <person name="Stock S.P."/>
            <person name="Adams B.J."/>
            <person name="Sternberg P.W."/>
            <person name="Mortazavi A."/>
        </authorList>
    </citation>
    <scope>NUCLEOTIDE SEQUENCE [LARGE SCALE GENOMIC DNA]</scope>
    <source>
        <strain evidence="1 2">ALL</strain>
    </source>
</reference>
<reference evidence="1 2" key="2">
    <citation type="journal article" date="2019" name="G3 (Bethesda)">
        <title>Hybrid Assembly of the Genome of the Entomopathogenic Nematode Steinernema carpocapsae Identifies the X-Chromosome.</title>
        <authorList>
            <person name="Serra L."/>
            <person name="Macchietto M."/>
            <person name="Macias-Munoz A."/>
            <person name="McGill C.J."/>
            <person name="Rodriguez I.M."/>
            <person name="Rodriguez B."/>
            <person name="Murad R."/>
            <person name="Mortazavi A."/>
        </authorList>
    </citation>
    <scope>NUCLEOTIDE SEQUENCE [LARGE SCALE GENOMIC DNA]</scope>
    <source>
        <strain evidence="1 2">ALL</strain>
    </source>
</reference>
<keyword evidence="2" id="KW-1185">Reference proteome</keyword>
<dbReference type="AlphaFoldDB" id="A0A4U5MGD0"/>
<evidence type="ECO:0000313" key="2">
    <source>
        <dbReference type="Proteomes" id="UP000298663"/>
    </source>
</evidence>
<organism evidence="1 2">
    <name type="scientific">Steinernema carpocapsae</name>
    <name type="common">Entomopathogenic nematode</name>
    <dbReference type="NCBI Taxonomy" id="34508"/>
    <lineage>
        <taxon>Eukaryota</taxon>
        <taxon>Metazoa</taxon>
        <taxon>Ecdysozoa</taxon>
        <taxon>Nematoda</taxon>
        <taxon>Chromadorea</taxon>
        <taxon>Rhabditida</taxon>
        <taxon>Tylenchina</taxon>
        <taxon>Panagrolaimomorpha</taxon>
        <taxon>Strongyloidoidea</taxon>
        <taxon>Steinernematidae</taxon>
        <taxon>Steinernema</taxon>
    </lineage>
</organism>
<dbReference type="EMBL" id="AZBU02000008">
    <property type="protein sequence ID" value="TKR68307.1"/>
    <property type="molecule type" value="Genomic_DNA"/>
</dbReference>